<protein>
    <submittedName>
        <fullName evidence="2">Uncharacterized protein</fullName>
    </submittedName>
</protein>
<name>A0ABW1B404_9ACTN</name>
<reference evidence="3" key="1">
    <citation type="journal article" date="2019" name="Int. J. Syst. Evol. Microbiol.">
        <title>The Global Catalogue of Microorganisms (GCM) 10K type strain sequencing project: providing services to taxonomists for standard genome sequencing and annotation.</title>
        <authorList>
            <consortium name="The Broad Institute Genomics Platform"/>
            <consortium name="The Broad Institute Genome Sequencing Center for Infectious Disease"/>
            <person name="Wu L."/>
            <person name="Ma J."/>
        </authorList>
    </citation>
    <scope>NUCLEOTIDE SEQUENCE [LARGE SCALE GENOMIC DNA]</scope>
    <source>
        <strain evidence="3">JCM 9918</strain>
    </source>
</reference>
<gene>
    <name evidence="2" type="ORF">ACFQGO_09255</name>
</gene>
<proteinExistence type="predicted"/>
<keyword evidence="3" id="KW-1185">Reference proteome</keyword>
<feature type="region of interest" description="Disordered" evidence="1">
    <location>
        <begin position="80"/>
        <end position="109"/>
    </location>
</feature>
<comment type="caution">
    <text evidence="2">The sequence shown here is derived from an EMBL/GenBank/DDBJ whole genome shotgun (WGS) entry which is preliminary data.</text>
</comment>
<dbReference type="Proteomes" id="UP001596112">
    <property type="component" value="Unassembled WGS sequence"/>
</dbReference>
<dbReference type="EMBL" id="JBHSNZ010000005">
    <property type="protein sequence ID" value="MFC5807691.1"/>
    <property type="molecule type" value="Genomic_DNA"/>
</dbReference>
<organism evidence="2 3">
    <name type="scientific">Streptomyces heilongjiangensis</name>
    <dbReference type="NCBI Taxonomy" id="945052"/>
    <lineage>
        <taxon>Bacteria</taxon>
        <taxon>Bacillati</taxon>
        <taxon>Actinomycetota</taxon>
        <taxon>Actinomycetes</taxon>
        <taxon>Kitasatosporales</taxon>
        <taxon>Streptomycetaceae</taxon>
        <taxon>Streptomyces</taxon>
    </lineage>
</organism>
<evidence type="ECO:0000313" key="3">
    <source>
        <dbReference type="Proteomes" id="UP001596112"/>
    </source>
</evidence>
<dbReference type="RefSeq" id="WP_272168088.1">
    <property type="nucleotide sequence ID" value="NZ_JAQOSL010000002.1"/>
</dbReference>
<accession>A0ABW1B404</accession>
<evidence type="ECO:0000313" key="2">
    <source>
        <dbReference type="EMBL" id="MFC5807691.1"/>
    </source>
</evidence>
<evidence type="ECO:0000256" key="1">
    <source>
        <dbReference type="SAM" id="MobiDB-lite"/>
    </source>
</evidence>
<sequence>MPVPRTQGPRPGVRARHGRPAPAAVLAALLPLLGLVTASPAPALSGDLRMHDPSVIKAGNCYYGFSTGFENDAFNPSGSITMDGAGTSGERVDDPAGIVRHGASRTVER</sequence>